<feature type="region of interest" description="Disordered" evidence="1">
    <location>
        <begin position="74"/>
        <end position="194"/>
    </location>
</feature>
<keyword evidence="4" id="KW-1185">Reference proteome</keyword>
<dbReference type="EMBL" id="JAINUF010000004">
    <property type="protein sequence ID" value="KAJ8363651.1"/>
    <property type="molecule type" value="Genomic_DNA"/>
</dbReference>
<proteinExistence type="predicted"/>
<feature type="compositionally biased region" description="Basic and acidic residues" evidence="1">
    <location>
        <begin position="166"/>
        <end position="175"/>
    </location>
</feature>
<dbReference type="Proteomes" id="UP001152622">
    <property type="component" value="Chromosome 4"/>
</dbReference>
<reference evidence="3" key="1">
    <citation type="journal article" date="2023" name="Science">
        <title>Genome structures resolve the early diversification of teleost fishes.</title>
        <authorList>
            <person name="Parey E."/>
            <person name="Louis A."/>
            <person name="Montfort J."/>
            <person name="Bouchez O."/>
            <person name="Roques C."/>
            <person name="Iampietro C."/>
            <person name="Lluch J."/>
            <person name="Castinel A."/>
            <person name="Donnadieu C."/>
            <person name="Desvignes T."/>
            <person name="Floi Bucao C."/>
            <person name="Jouanno E."/>
            <person name="Wen M."/>
            <person name="Mejri S."/>
            <person name="Dirks R."/>
            <person name="Jansen H."/>
            <person name="Henkel C."/>
            <person name="Chen W.J."/>
            <person name="Zahm M."/>
            <person name="Cabau C."/>
            <person name="Klopp C."/>
            <person name="Thompson A.W."/>
            <person name="Robinson-Rechavi M."/>
            <person name="Braasch I."/>
            <person name="Lecointre G."/>
            <person name="Bobe J."/>
            <person name="Postlethwait J.H."/>
            <person name="Berthelot C."/>
            <person name="Roest Crollius H."/>
            <person name="Guiguen Y."/>
        </authorList>
    </citation>
    <scope>NUCLEOTIDE SEQUENCE</scope>
    <source>
        <strain evidence="3">WJC10195</strain>
    </source>
</reference>
<evidence type="ECO:0000256" key="1">
    <source>
        <dbReference type="SAM" id="MobiDB-lite"/>
    </source>
</evidence>
<dbReference type="InterPro" id="IPR026622">
    <property type="entry name" value="Mxra7"/>
</dbReference>
<dbReference type="OrthoDB" id="5983600at2759"/>
<name>A0A9Q1J2E0_SYNKA</name>
<dbReference type="PANTHER" id="PTHR21845">
    <property type="entry name" value="TRANSMEMBRANE ANCHOR PROTEIN 1"/>
    <property type="match status" value="1"/>
</dbReference>
<evidence type="ECO:0000313" key="3">
    <source>
        <dbReference type="EMBL" id="KAJ8363651.1"/>
    </source>
</evidence>
<dbReference type="InterPro" id="IPR057534">
    <property type="entry name" value="MXRA7_helical"/>
</dbReference>
<comment type="caution">
    <text evidence="3">The sequence shown here is derived from an EMBL/GenBank/DDBJ whole genome shotgun (WGS) entry which is preliminary data.</text>
</comment>
<dbReference type="AlphaFoldDB" id="A0A9Q1J2E0"/>
<organism evidence="3 4">
    <name type="scientific">Synaphobranchus kaupii</name>
    <name type="common">Kaup's arrowtooth eel</name>
    <dbReference type="NCBI Taxonomy" id="118154"/>
    <lineage>
        <taxon>Eukaryota</taxon>
        <taxon>Metazoa</taxon>
        <taxon>Chordata</taxon>
        <taxon>Craniata</taxon>
        <taxon>Vertebrata</taxon>
        <taxon>Euteleostomi</taxon>
        <taxon>Actinopterygii</taxon>
        <taxon>Neopterygii</taxon>
        <taxon>Teleostei</taxon>
        <taxon>Anguilliformes</taxon>
        <taxon>Synaphobranchidae</taxon>
        <taxon>Synaphobranchus</taxon>
    </lineage>
</organism>
<protein>
    <recommendedName>
        <fullName evidence="2">Matrix-remodeling-associated protein 7 helical domain-containing protein</fullName>
    </recommendedName>
</protein>
<dbReference type="PANTHER" id="PTHR21845:SF2">
    <property type="entry name" value="MATRIX-REMODELING-ASSOCIATED PROTEIN 7"/>
    <property type="match status" value="1"/>
</dbReference>
<feature type="domain" description="Matrix-remodeling-associated protein 7 helical" evidence="2">
    <location>
        <begin position="190"/>
        <end position="251"/>
    </location>
</feature>
<gene>
    <name evidence="3" type="ORF">SKAU_G00124820</name>
</gene>
<evidence type="ECO:0000313" key="4">
    <source>
        <dbReference type="Proteomes" id="UP001152622"/>
    </source>
</evidence>
<dbReference type="Pfam" id="PF25473">
    <property type="entry name" value="MXRA7_helical"/>
    <property type="match status" value="1"/>
</dbReference>
<feature type="compositionally biased region" description="Basic and acidic residues" evidence="1">
    <location>
        <begin position="90"/>
        <end position="101"/>
    </location>
</feature>
<evidence type="ECO:0000259" key="2">
    <source>
        <dbReference type="Pfam" id="PF25473"/>
    </source>
</evidence>
<accession>A0A9Q1J2E0</accession>
<sequence>MKPISASPSKTECEVTKVRLTERADETEDLATGLIHKADKVKADEVIAAERNAGIKEQTETAWVTPAENIGVLQERPGTEFVDRSNQAHPEAEESDIKDPVPEPVPLKEPVDEAVPEAAPVEETSPRSAQDREATSQATPVRGPAHVAEAVPGRETPELLTDEEAESRPVYEERNVIGAASEEEDYQSLKYTPGKLRTSQLEKMMTKEEQEEEQRVQREQLAAIFQLLKDNQDTFGDVTEGDVEEQLKLYSI</sequence>